<keyword evidence="4" id="KW-1185">Reference proteome</keyword>
<dbReference type="RefSeq" id="XP_066720016.1">
    <property type="nucleotide sequence ID" value="XM_066854161.1"/>
</dbReference>
<name>A0ABR1W642_9PEZI</name>
<comment type="caution">
    <text evidence="3">The sequence shown here is derived from an EMBL/GenBank/DDBJ whole genome shotgun (WGS) entry which is preliminary data.</text>
</comment>
<accession>A0ABR1W642</accession>
<evidence type="ECO:0000256" key="1">
    <source>
        <dbReference type="ARBA" id="ARBA00008889"/>
    </source>
</evidence>
<comment type="similarity">
    <text evidence="1">Belongs to the universal ribosomal protein uL10 family.</text>
</comment>
<evidence type="ECO:0000313" key="4">
    <source>
        <dbReference type="Proteomes" id="UP001480595"/>
    </source>
</evidence>
<dbReference type="Gene3D" id="3.30.70.1730">
    <property type="match status" value="1"/>
</dbReference>
<feature type="compositionally biased region" description="Basic and acidic residues" evidence="2">
    <location>
        <begin position="325"/>
        <end position="339"/>
    </location>
</feature>
<dbReference type="InterPro" id="IPR047865">
    <property type="entry name" value="Ribosomal_uL10_bac_type"/>
</dbReference>
<dbReference type="GeneID" id="92087224"/>
<gene>
    <name evidence="3" type="ORF">PG994_002752</name>
</gene>
<dbReference type="PANTHER" id="PTHR11560">
    <property type="entry name" value="39S RIBOSOMAL PROTEIN L10, MITOCHONDRIAL"/>
    <property type="match status" value="1"/>
</dbReference>
<dbReference type="InterPro" id="IPR043141">
    <property type="entry name" value="Ribosomal_uL10-like_sf"/>
</dbReference>
<dbReference type="Proteomes" id="UP001480595">
    <property type="component" value="Unassembled WGS sequence"/>
</dbReference>
<organism evidence="3 4">
    <name type="scientific">Apiospora phragmitis</name>
    <dbReference type="NCBI Taxonomy" id="2905665"/>
    <lineage>
        <taxon>Eukaryota</taxon>
        <taxon>Fungi</taxon>
        <taxon>Dikarya</taxon>
        <taxon>Ascomycota</taxon>
        <taxon>Pezizomycotina</taxon>
        <taxon>Sordariomycetes</taxon>
        <taxon>Xylariomycetidae</taxon>
        <taxon>Amphisphaeriales</taxon>
        <taxon>Apiosporaceae</taxon>
        <taxon>Apiospora</taxon>
    </lineage>
</organism>
<sequence length="350" mass="38114">MSARLNCSSARCVGRVIKSQTANLLSRPAPAAVTLIGTSISSTRHYAVASRPAPLNLKTQLPENYVSLTQPPTARRPESRKSQMIRQYTALLRSTPLMLFFQHNSLTAVEWAAVRRELRAALRAVPAPLVGPDGSMPVDITESINFQVIRTRMMDVAMKIEEFFDPEEAAKHPNAFTHDLSQTAYEAIQAADKENPNTAYAQLRHLFHGPVAALSFPTVSPAHLAAALKILSPSAPDFPAPTRRKNPGYYDLTTQSGLQKLLLVGGRVEGKAFDYQGVRWVGGIEGGLDGLRAQLMYMLQSAGLGLTTALQGQSKGLWLTLESRRTQLDEEQNPKKEDGEAPSGESVDGA</sequence>
<evidence type="ECO:0000256" key="2">
    <source>
        <dbReference type="SAM" id="MobiDB-lite"/>
    </source>
</evidence>
<dbReference type="SUPFAM" id="SSF160369">
    <property type="entry name" value="Ribosomal protein L10-like"/>
    <property type="match status" value="1"/>
</dbReference>
<dbReference type="EMBL" id="JAQQWL010000003">
    <property type="protein sequence ID" value="KAK8078945.1"/>
    <property type="molecule type" value="Genomic_DNA"/>
</dbReference>
<reference evidence="3 4" key="1">
    <citation type="submission" date="2023-01" db="EMBL/GenBank/DDBJ databases">
        <title>Analysis of 21 Apiospora genomes using comparative genomics revels a genus with tremendous synthesis potential of carbohydrate active enzymes and secondary metabolites.</title>
        <authorList>
            <person name="Sorensen T."/>
        </authorList>
    </citation>
    <scope>NUCLEOTIDE SEQUENCE [LARGE SCALE GENOMIC DNA]</scope>
    <source>
        <strain evidence="3 4">CBS 135458</strain>
    </source>
</reference>
<evidence type="ECO:0000313" key="3">
    <source>
        <dbReference type="EMBL" id="KAK8078945.1"/>
    </source>
</evidence>
<protein>
    <submittedName>
        <fullName evidence="3">MYND finger</fullName>
    </submittedName>
</protein>
<feature type="region of interest" description="Disordered" evidence="2">
    <location>
        <begin position="325"/>
        <end position="350"/>
    </location>
</feature>
<proteinExistence type="inferred from homology"/>